<evidence type="ECO:0000256" key="5">
    <source>
        <dbReference type="ARBA" id="ARBA00047913"/>
    </source>
</evidence>
<dbReference type="GO" id="GO:0050567">
    <property type="term" value="F:glutaminyl-tRNA synthase (glutamine-hydrolyzing) activity"/>
    <property type="evidence" value="ECO:0007669"/>
    <property type="project" value="UniProtKB-UniRule"/>
</dbReference>
<organism evidence="7 8">
    <name type="scientific">Megasphaera micronuciformis F0359</name>
    <dbReference type="NCBI Taxonomy" id="706434"/>
    <lineage>
        <taxon>Bacteria</taxon>
        <taxon>Bacillati</taxon>
        <taxon>Bacillota</taxon>
        <taxon>Negativicutes</taxon>
        <taxon>Veillonellales</taxon>
        <taxon>Veillonellaceae</taxon>
        <taxon>Megasphaera</taxon>
    </lineage>
</organism>
<keyword evidence="6" id="KW-0067">ATP-binding</keyword>
<dbReference type="eggNOG" id="COG0721">
    <property type="taxonomic scope" value="Bacteria"/>
</dbReference>
<dbReference type="EC" id="6.3.5.-" evidence="6"/>
<dbReference type="GO" id="GO:0016740">
    <property type="term" value="F:transferase activity"/>
    <property type="evidence" value="ECO:0007669"/>
    <property type="project" value="UniProtKB-KW"/>
</dbReference>
<keyword evidence="8" id="KW-1185">Reference proteome</keyword>
<evidence type="ECO:0000313" key="7">
    <source>
        <dbReference type="EMBL" id="EFQ04033.1"/>
    </source>
</evidence>
<dbReference type="PANTHER" id="PTHR15004">
    <property type="entry name" value="GLUTAMYL-TRNA(GLN) AMIDOTRANSFERASE SUBUNIT C, MITOCHONDRIAL"/>
    <property type="match status" value="1"/>
</dbReference>
<proteinExistence type="inferred from homology"/>
<evidence type="ECO:0000256" key="1">
    <source>
        <dbReference type="ARBA" id="ARBA00010757"/>
    </source>
</evidence>
<reference evidence="7 8" key="1">
    <citation type="submission" date="2010-08" db="EMBL/GenBank/DDBJ databases">
        <authorList>
            <person name="Weinstock G."/>
            <person name="Sodergren E."/>
            <person name="Clifton S."/>
            <person name="Fulton L."/>
            <person name="Fulton B."/>
            <person name="Courtney L."/>
            <person name="Fronick C."/>
            <person name="Harrison M."/>
            <person name="Strong C."/>
            <person name="Farmer C."/>
            <person name="Delahaunty K."/>
            <person name="Markovic C."/>
            <person name="Hall O."/>
            <person name="Minx P."/>
            <person name="Tomlinson C."/>
            <person name="Mitreva M."/>
            <person name="Hou S."/>
            <person name="Chen J."/>
            <person name="Wollam A."/>
            <person name="Pepin K.H."/>
            <person name="Johnson M."/>
            <person name="Bhonagiri V."/>
            <person name="Zhang X."/>
            <person name="Suruliraj S."/>
            <person name="Warren W."/>
            <person name="Chinwalla A."/>
            <person name="Mardis E.R."/>
            <person name="Wilson R.K."/>
        </authorList>
    </citation>
    <scope>NUCLEOTIDE SEQUENCE [LARGE SCALE GENOMIC DNA]</scope>
    <source>
        <strain evidence="7 8">F0359</strain>
    </source>
</reference>
<protein>
    <recommendedName>
        <fullName evidence="6">Aspartyl/glutamyl-tRNA(Asn/Gln) amidotransferase subunit C</fullName>
        <shortName evidence="6">Asp/Glu-ADT subunit C</shortName>
        <ecNumber evidence="6">6.3.5.-</ecNumber>
    </recommendedName>
</protein>
<dbReference type="HAMAP" id="MF_00122">
    <property type="entry name" value="GatC"/>
    <property type="match status" value="1"/>
</dbReference>
<dbReference type="InterPro" id="IPR003837">
    <property type="entry name" value="GatC"/>
</dbReference>
<keyword evidence="6" id="KW-0547">Nucleotide-binding</keyword>
<dbReference type="Proteomes" id="UP000003195">
    <property type="component" value="Unassembled WGS sequence"/>
</dbReference>
<comment type="catalytic activity">
    <reaction evidence="4 6">
        <text>L-aspartyl-tRNA(Asn) + L-glutamine + ATP + H2O = L-asparaginyl-tRNA(Asn) + L-glutamate + ADP + phosphate + 2 H(+)</text>
        <dbReference type="Rhea" id="RHEA:14513"/>
        <dbReference type="Rhea" id="RHEA-COMP:9674"/>
        <dbReference type="Rhea" id="RHEA-COMP:9677"/>
        <dbReference type="ChEBI" id="CHEBI:15377"/>
        <dbReference type="ChEBI" id="CHEBI:15378"/>
        <dbReference type="ChEBI" id="CHEBI:29985"/>
        <dbReference type="ChEBI" id="CHEBI:30616"/>
        <dbReference type="ChEBI" id="CHEBI:43474"/>
        <dbReference type="ChEBI" id="CHEBI:58359"/>
        <dbReference type="ChEBI" id="CHEBI:78515"/>
        <dbReference type="ChEBI" id="CHEBI:78516"/>
        <dbReference type="ChEBI" id="CHEBI:456216"/>
    </reaction>
</comment>
<dbReference type="AlphaFoldDB" id="E2ZC46"/>
<dbReference type="STRING" id="706434.HMPREF9429_01216"/>
<dbReference type="NCBIfam" id="TIGR00135">
    <property type="entry name" value="gatC"/>
    <property type="match status" value="1"/>
</dbReference>
<dbReference type="OrthoDB" id="9813938at2"/>
<accession>E2ZC46</accession>
<comment type="catalytic activity">
    <reaction evidence="5 6">
        <text>L-glutamyl-tRNA(Gln) + L-glutamine + ATP + H2O = L-glutaminyl-tRNA(Gln) + L-glutamate + ADP + phosphate + H(+)</text>
        <dbReference type="Rhea" id="RHEA:17521"/>
        <dbReference type="Rhea" id="RHEA-COMP:9681"/>
        <dbReference type="Rhea" id="RHEA-COMP:9684"/>
        <dbReference type="ChEBI" id="CHEBI:15377"/>
        <dbReference type="ChEBI" id="CHEBI:15378"/>
        <dbReference type="ChEBI" id="CHEBI:29985"/>
        <dbReference type="ChEBI" id="CHEBI:30616"/>
        <dbReference type="ChEBI" id="CHEBI:43474"/>
        <dbReference type="ChEBI" id="CHEBI:58359"/>
        <dbReference type="ChEBI" id="CHEBI:78520"/>
        <dbReference type="ChEBI" id="CHEBI:78521"/>
        <dbReference type="ChEBI" id="CHEBI:456216"/>
    </reaction>
</comment>
<dbReference type="GO" id="GO:0050566">
    <property type="term" value="F:asparaginyl-tRNA synthase (glutamine-hydrolyzing) activity"/>
    <property type="evidence" value="ECO:0007669"/>
    <property type="project" value="RHEA"/>
</dbReference>
<comment type="function">
    <text evidence="3 6">Allows the formation of correctly charged Asn-tRNA(Asn) or Gln-tRNA(Gln) through the transamidation of misacylated Asp-tRNA(Asn) or Glu-tRNA(Gln) in organisms which lack either or both of asparaginyl-tRNA or glutaminyl-tRNA synthetases. The reaction takes place in the presence of glutamine and ATP through an activated phospho-Asp-tRNA(Asn) or phospho-Glu-tRNA(Gln).</text>
</comment>
<dbReference type="EMBL" id="AECS01000037">
    <property type="protein sequence ID" value="EFQ04033.1"/>
    <property type="molecule type" value="Genomic_DNA"/>
</dbReference>
<dbReference type="GO" id="GO:0006450">
    <property type="term" value="P:regulation of translational fidelity"/>
    <property type="evidence" value="ECO:0007669"/>
    <property type="project" value="InterPro"/>
</dbReference>
<keyword evidence="6" id="KW-0648">Protein biosynthesis</keyword>
<keyword evidence="7" id="KW-0808">Transferase</keyword>
<comment type="similarity">
    <text evidence="1 6">Belongs to the GatC family.</text>
</comment>
<name>E2ZC46_9FIRM</name>
<dbReference type="GO" id="GO:0005524">
    <property type="term" value="F:ATP binding"/>
    <property type="evidence" value="ECO:0007669"/>
    <property type="project" value="UniProtKB-KW"/>
</dbReference>
<sequence length="96" mass="10769">MKVSAEEVKKIALLSRLEIKEDRVEAVQQQLSDILSYMELIEQADISEVEPTAHAVSMSNVMRDDVPQESLPNEDALRNAPEAEGGYFKVPKVIQE</sequence>
<dbReference type="PANTHER" id="PTHR15004:SF0">
    <property type="entry name" value="GLUTAMYL-TRNA(GLN) AMIDOTRANSFERASE SUBUNIT C, MITOCHONDRIAL"/>
    <property type="match status" value="1"/>
</dbReference>
<dbReference type="RefSeq" id="WP_006942358.1">
    <property type="nucleotide sequence ID" value="NZ_GL538208.1"/>
</dbReference>
<dbReference type="Pfam" id="PF02686">
    <property type="entry name" value="GatC"/>
    <property type="match status" value="1"/>
</dbReference>
<comment type="subunit">
    <text evidence="2 6">Heterotrimer of A, B and C subunits.</text>
</comment>
<gene>
    <name evidence="6 7" type="primary">gatC</name>
    <name evidence="7" type="ORF">HMPREF9429_01216</name>
</gene>
<dbReference type="GO" id="GO:0070681">
    <property type="term" value="P:glutaminyl-tRNAGln biosynthesis via transamidation"/>
    <property type="evidence" value="ECO:0007669"/>
    <property type="project" value="TreeGrafter"/>
</dbReference>
<dbReference type="GO" id="GO:0006412">
    <property type="term" value="P:translation"/>
    <property type="evidence" value="ECO:0007669"/>
    <property type="project" value="UniProtKB-UniRule"/>
</dbReference>
<comment type="caution">
    <text evidence="7">The sequence shown here is derived from an EMBL/GenBank/DDBJ whole genome shotgun (WGS) entry which is preliminary data.</text>
</comment>
<evidence type="ECO:0000256" key="6">
    <source>
        <dbReference type="HAMAP-Rule" id="MF_00122"/>
    </source>
</evidence>
<evidence type="ECO:0000256" key="2">
    <source>
        <dbReference type="ARBA" id="ARBA00011123"/>
    </source>
</evidence>
<dbReference type="SUPFAM" id="SSF141000">
    <property type="entry name" value="Glu-tRNAGln amidotransferase C subunit"/>
    <property type="match status" value="1"/>
</dbReference>
<evidence type="ECO:0000313" key="8">
    <source>
        <dbReference type="Proteomes" id="UP000003195"/>
    </source>
</evidence>
<dbReference type="HOGENOM" id="CLU_105899_1_2_9"/>
<keyword evidence="6 7" id="KW-0436">Ligase</keyword>
<dbReference type="Gene3D" id="1.10.20.60">
    <property type="entry name" value="Glu-tRNAGln amidotransferase C subunit, N-terminal domain"/>
    <property type="match status" value="1"/>
</dbReference>
<evidence type="ECO:0000256" key="3">
    <source>
        <dbReference type="ARBA" id="ARBA00024799"/>
    </source>
</evidence>
<dbReference type="InterPro" id="IPR036113">
    <property type="entry name" value="Asp/Glu-ADT_sf_sub_c"/>
</dbReference>
<evidence type="ECO:0000256" key="4">
    <source>
        <dbReference type="ARBA" id="ARBA00047380"/>
    </source>
</evidence>